<dbReference type="Proteomes" id="UP000525652">
    <property type="component" value="Unassembled WGS sequence"/>
</dbReference>
<name>A0A7X1E647_9BACT</name>
<keyword evidence="3" id="KW-1185">Reference proteome</keyword>
<evidence type="ECO:0000313" key="2">
    <source>
        <dbReference type="EMBL" id="MBC2603801.1"/>
    </source>
</evidence>
<reference evidence="2 3" key="1">
    <citation type="submission" date="2020-07" db="EMBL/GenBank/DDBJ databases">
        <authorList>
            <person name="Feng X."/>
        </authorList>
    </citation>
    <scope>NUCLEOTIDE SEQUENCE [LARGE SCALE GENOMIC DNA]</scope>
    <source>
        <strain evidence="2 3">JCM14086</strain>
    </source>
</reference>
<evidence type="ECO:0000256" key="1">
    <source>
        <dbReference type="SAM" id="MobiDB-lite"/>
    </source>
</evidence>
<comment type="caution">
    <text evidence="2">The sequence shown here is derived from an EMBL/GenBank/DDBJ whole genome shotgun (WGS) entry which is preliminary data.</text>
</comment>
<gene>
    <name evidence="2" type="ORF">H5P30_18640</name>
</gene>
<protein>
    <submittedName>
        <fullName evidence="2">Uncharacterized protein</fullName>
    </submittedName>
</protein>
<organism evidence="2 3">
    <name type="scientific">Puniceicoccus vermicola</name>
    <dbReference type="NCBI Taxonomy" id="388746"/>
    <lineage>
        <taxon>Bacteria</taxon>
        <taxon>Pseudomonadati</taxon>
        <taxon>Verrucomicrobiota</taxon>
        <taxon>Opitutia</taxon>
        <taxon>Puniceicoccales</taxon>
        <taxon>Puniceicoccaceae</taxon>
        <taxon>Puniceicoccus</taxon>
    </lineage>
</organism>
<dbReference type="AlphaFoldDB" id="A0A7X1E647"/>
<accession>A0A7X1E647</accession>
<evidence type="ECO:0000313" key="3">
    <source>
        <dbReference type="Proteomes" id="UP000525652"/>
    </source>
</evidence>
<feature type="region of interest" description="Disordered" evidence="1">
    <location>
        <begin position="71"/>
        <end position="91"/>
    </location>
</feature>
<dbReference type="RefSeq" id="WP_185694419.1">
    <property type="nucleotide sequence ID" value="NZ_JACHVA010000133.1"/>
</dbReference>
<proteinExistence type="predicted"/>
<sequence length="123" mass="12572">MGAAEAAALLFVTAQLRLRGPLLTGGEATPAAEELPQFQLGFAETAPTGESWKLTLLSRFGVVPAETPKPYPKSYRAASANGLTGDTGRRGSEMGAAEAAALLFVTAQLQRPLLAGGEATSAA</sequence>
<dbReference type="EMBL" id="JACHVA010000133">
    <property type="protein sequence ID" value="MBC2603801.1"/>
    <property type="molecule type" value="Genomic_DNA"/>
</dbReference>